<feature type="domain" description="AAA" evidence="5">
    <location>
        <begin position="3"/>
        <end position="182"/>
    </location>
</feature>
<dbReference type="Gene3D" id="3.40.50.300">
    <property type="entry name" value="P-loop containing nucleotide triphosphate hydrolases"/>
    <property type="match status" value="1"/>
</dbReference>
<keyword evidence="6" id="KW-0378">Hydrolase</keyword>
<sequence>MGKIYMIGSQKGGTAKTTTTFNLAYCLRKMGKRVLALDFDSQANLTTCFGVEDTGVLDDTIGHLMMAQIEDMKLPSPKKYIRTKDGVDFIPSSIYLSVVDAKLRLEMGAEKMLSGILEPLREKYDYILIDTCPSLGTLTINALAAADEVIITVNPQLLAMMGMQDFLRTVVKIRKRINPGLGIAGILMTMCESRTKLCKVLTEEVTESFQEQIRVFETRIPSTVKVGESIYYSLPVAEYSPKASAGMAYRRFAKELVSYEG</sequence>
<dbReference type="SUPFAM" id="SSF52540">
    <property type="entry name" value="P-loop containing nucleoside triphosphate hydrolases"/>
    <property type="match status" value="1"/>
</dbReference>
<comment type="similarity">
    <text evidence="1">Belongs to the ParA family.</text>
</comment>
<name>A0A2K4ZMQ3_9FIRM</name>
<dbReference type="InterPro" id="IPR025669">
    <property type="entry name" value="AAA_dom"/>
</dbReference>
<gene>
    <name evidence="6" type="primary">soj_3</name>
    <name evidence="6" type="ORF">AMURIS_04499</name>
</gene>
<dbReference type="PANTHER" id="PTHR13696:SF99">
    <property type="entry name" value="COBYRINIC ACID AC-DIAMIDE SYNTHASE"/>
    <property type="match status" value="1"/>
</dbReference>
<dbReference type="AlphaFoldDB" id="A0A2K4ZMQ3"/>
<dbReference type="FunFam" id="3.40.50.300:FF:000285">
    <property type="entry name" value="Sporulation initiation inhibitor Soj"/>
    <property type="match status" value="1"/>
</dbReference>
<proteinExistence type="inferred from homology"/>
<dbReference type="RefSeq" id="WP_103241727.1">
    <property type="nucleotide sequence ID" value="NZ_JANJZD010000031.1"/>
</dbReference>
<evidence type="ECO:0000256" key="3">
    <source>
        <dbReference type="ARBA" id="ARBA00062323"/>
    </source>
</evidence>
<dbReference type="Pfam" id="PF13614">
    <property type="entry name" value="AAA_31"/>
    <property type="match status" value="1"/>
</dbReference>
<dbReference type="CDD" id="cd02042">
    <property type="entry name" value="ParAB_family"/>
    <property type="match status" value="1"/>
</dbReference>
<protein>
    <recommendedName>
        <fullName evidence="4">Sporulation initiation inhibitor protein Soj</fullName>
    </recommendedName>
</protein>
<accession>A0A2K4ZMQ3</accession>
<dbReference type="PANTHER" id="PTHR13696">
    <property type="entry name" value="P-LOOP CONTAINING NUCLEOSIDE TRIPHOSPHATE HYDROLASE"/>
    <property type="match status" value="1"/>
</dbReference>
<comment type="catalytic activity">
    <reaction evidence="2">
        <text>ATP + H2O = ADP + phosphate + H(+)</text>
        <dbReference type="Rhea" id="RHEA:13065"/>
        <dbReference type="ChEBI" id="CHEBI:15377"/>
        <dbReference type="ChEBI" id="CHEBI:15378"/>
        <dbReference type="ChEBI" id="CHEBI:30616"/>
        <dbReference type="ChEBI" id="CHEBI:43474"/>
        <dbReference type="ChEBI" id="CHEBI:456216"/>
    </reaction>
</comment>
<evidence type="ECO:0000313" key="6">
    <source>
        <dbReference type="EMBL" id="SOY31751.1"/>
    </source>
</evidence>
<dbReference type="EMBL" id="OFSM01000030">
    <property type="protein sequence ID" value="SOY31751.1"/>
    <property type="molecule type" value="Genomic_DNA"/>
</dbReference>
<keyword evidence="7" id="KW-1185">Reference proteome</keyword>
<evidence type="ECO:0000256" key="4">
    <source>
        <dbReference type="ARBA" id="ARBA00071824"/>
    </source>
</evidence>
<evidence type="ECO:0000259" key="5">
    <source>
        <dbReference type="Pfam" id="PF13614"/>
    </source>
</evidence>
<evidence type="ECO:0000256" key="2">
    <source>
        <dbReference type="ARBA" id="ARBA00049360"/>
    </source>
</evidence>
<dbReference type="InterPro" id="IPR027417">
    <property type="entry name" value="P-loop_NTPase"/>
</dbReference>
<dbReference type="InterPro" id="IPR050678">
    <property type="entry name" value="DNA_Partitioning_ATPase"/>
</dbReference>
<dbReference type="OrthoDB" id="9815116at2"/>
<organism evidence="6 7">
    <name type="scientific">Acetatifactor muris</name>
    <dbReference type="NCBI Taxonomy" id="879566"/>
    <lineage>
        <taxon>Bacteria</taxon>
        <taxon>Bacillati</taxon>
        <taxon>Bacillota</taxon>
        <taxon>Clostridia</taxon>
        <taxon>Lachnospirales</taxon>
        <taxon>Lachnospiraceae</taxon>
        <taxon>Acetatifactor</taxon>
    </lineage>
</organism>
<reference evidence="6 7" key="1">
    <citation type="submission" date="2018-01" db="EMBL/GenBank/DDBJ databases">
        <authorList>
            <person name="Gaut B.S."/>
            <person name="Morton B.R."/>
            <person name="Clegg M.T."/>
            <person name="Duvall M.R."/>
        </authorList>
    </citation>
    <scope>NUCLEOTIDE SEQUENCE [LARGE SCALE GENOMIC DNA]</scope>
    <source>
        <strain evidence="6">GP69</strain>
    </source>
</reference>
<dbReference type="GO" id="GO:0016887">
    <property type="term" value="F:ATP hydrolysis activity"/>
    <property type="evidence" value="ECO:0007669"/>
    <property type="project" value="RHEA"/>
</dbReference>
<dbReference type="Proteomes" id="UP000236311">
    <property type="component" value="Unassembled WGS sequence"/>
</dbReference>
<comment type="subunit">
    <text evidence="3">Dimerizes in the presence of ATP but not ADP; ATP-binding is required for double-stranded (ds)DNA-binding. Interacts with DnaA.</text>
</comment>
<evidence type="ECO:0000256" key="1">
    <source>
        <dbReference type="ARBA" id="ARBA00006976"/>
    </source>
</evidence>
<evidence type="ECO:0000313" key="7">
    <source>
        <dbReference type="Proteomes" id="UP000236311"/>
    </source>
</evidence>